<dbReference type="InterPro" id="IPR003744">
    <property type="entry name" value="YhhQ"/>
</dbReference>
<dbReference type="EMBL" id="JBHUIP010000012">
    <property type="protein sequence ID" value="MFD2264020.1"/>
    <property type="molecule type" value="Genomic_DNA"/>
</dbReference>
<keyword evidence="1" id="KW-0812">Transmembrane</keyword>
<name>A0ABW5DT60_9PROT</name>
<protein>
    <recommendedName>
        <fullName evidence="1">Probable queuosine precursor transporter</fullName>
        <shortName evidence="1">Q precursor transporter</shortName>
    </recommendedName>
</protein>
<evidence type="ECO:0000313" key="2">
    <source>
        <dbReference type="EMBL" id="MFD2264020.1"/>
    </source>
</evidence>
<keyword evidence="1" id="KW-1003">Cell membrane</keyword>
<dbReference type="Proteomes" id="UP001597295">
    <property type="component" value="Unassembled WGS sequence"/>
</dbReference>
<feature type="transmembrane region" description="Helical" evidence="1">
    <location>
        <begin position="158"/>
        <end position="176"/>
    </location>
</feature>
<dbReference type="PANTHER" id="PTHR34300">
    <property type="entry name" value="QUEUOSINE PRECURSOR TRANSPORTER-RELATED"/>
    <property type="match status" value="1"/>
</dbReference>
<proteinExistence type="inferred from homology"/>
<feature type="transmembrane region" description="Helical" evidence="1">
    <location>
        <begin position="37"/>
        <end position="55"/>
    </location>
</feature>
<sequence>MPQTRALSLAVLAMIVIVVASNYLVQFPVTSGALGEFLTWGAISYPVSFLVTDLINRFFGPEKARRVVYAGFATGVAVSVAFSFLELTTLRIAIASGAAFLAAQLLDVTIFNRLRTQAWWQAPFIAGAIASAVDTGIFFSVAFAGTDVPWTTLALGDFAVKLVMALVMLAPFRLALWRAHGTQFAK</sequence>
<gene>
    <name evidence="2" type="ORF">ACFSM5_14050</name>
</gene>
<dbReference type="NCBIfam" id="TIGR00697">
    <property type="entry name" value="queuosine precursor transporter"/>
    <property type="match status" value="1"/>
</dbReference>
<comment type="function">
    <text evidence="1">Involved in the import of queuosine (Q) precursors, required for Q precursor salvage.</text>
</comment>
<feature type="transmembrane region" description="Helical" evidence="1">
    <location>
        <begin position="91"/>
        <end position="112"/>
    </location>
</feature>
<comment type="similarity">
    <text evidence="1">Belongs to the vitamin uptake transporter (VUT/ECF) (TC 2.A.88) family. Q precursor transporter subfamily.</text>
</comment>
<keyword evidence="3" id="KW-1185">Reference proteome</keyword>
<keyword evidence="1" id="KW-0813">Transport</keyword>
<comment type="subcellular location">
    <subcellularLocation>
        <location evidence="1">Cell inner membrane</location>
        <topology evidence="1">Multi-pass membrane protein</topology>
    </subcellularLocation>
</comment>
<feature type="transmembrane region" description="Helical" evidence="1">
    <location>
        <begin position="67"/>
        <end position="85"/>
    </location>
</feature>
<evidence type="ECO:0000313" key="3">
    <source>
        <dbReference type="Proteomes" id="UP001597295"/>
    </source>
</evidence>
<accession>A0ABW5DT60</accession>
<reference evidence="3" key="1">
    <citation type="journal article" date="2019" name="Int. J. Syst. Evol. Microbiol.">
        <title>The Global Catalogue of Microorganisms (GCM) 10K type strain sequencing project: providing services to taxonomists for standard genome sequencing and annotation.</title>
        <authorList>
            <consortium name="The Broad Institute Genomics Platform"/>
            <consortium name="The Broad Institute Genome Sequencing Center for Infectious Disease"/>
            <person name="Wu L."/>
            <person name="Ma J."/>
        </authorList>
    </citation>
    <scope>NUCLEOTIDE SEQUENCE [LARGE SCALE GENOMIC DNA]</scope>
    <source>
        <strain evidence="3">CGMCC 1.19062</strain>
    </source>
</reference>
<dbReference type="HAMAP" id="MF_02088">
    <property type="entry name" value="Q_prec_transport"/>
    <property type="match status" value="1"/>
</dbReference>
<evidence type="ECO:0000256" key="1">
    <source>
        <dbReference type="HAMAP-Rule" id="MF_02088"/>
    </source>
</evidence>
<dbReference type="PANTHER" id="PTHR34300:SF1">
    <property type="entry name" value="QUEUOSINE PRECURSOR TRANSPORTER"/>
    <property type="match status" value="1"/>
</dbReference>
<keyword evidence="1" id="KW-0997">Cell inner membrane</keyword>
<feature type="transmembrane region" description="Helical" evidence="1">
    <location>
        <begin position="7"/>
        <end position="25"/>
    </location>
</feature>
<dbReference type="Pfam" id="PF02592">
    <property type="entry name" value="Vut_1"/>
    <property type="match status" value="1"/>
</dbReference>
<keyword evidence="1" id="KW-1133">Transmembrane helix</keyword>
<feature type="transmembrane region" description="Helical" evidence="1">
    <location>
        <begin position="124"/>
        <end position="146"/>
    </location>
</feature>
<comment type="caution">
    <text evidence="2">The sequence shown here is derived from an EMBL/GenBank/DDBJ whole genome shotgun (WGS) entry which is preliminary data.</text>
</comment>
<keyword evidence="1" id="KW-0472">Membrane</keyword>
<organism evidence="2 3">
    <name type="scientific">Lacibacterium aquatile</name>
    <dbReference type="NCBI Taxonomy" id="1168082"/>
    <lineage>
        <taxon>Bacteria</taxon>
        <taxon>Pseudomonadati</taxon>
        <taxon>Pseudomonadota</taxon>
        <taxon>Alphaproteobacteria</taxon>
        <taxon>Rhodospirillales</taxon>
        <taxon>Rhodospirillaceae</taxon>
    </lineage>
</organism>
<dbReference type="RefSeq" id="WP_379877062.1">
    <property type="nucleotide sequence ID" value="NZ_JBHUIP010000012.1"/>
</dbReference>